<evidence type="ECO:0000259" key="11">
    <source>
        <dbReference type="Pfam" id="PF07885"/>
    </source>
</evidence>
<evidence type="ECO:0000256" key="10">
    <source>
        <dbReference type="SAM" id="Phobius"/>
    </source>
</evidence>
<feature type="domain" description="Potassium channel" evidence="11">
    <location>
        <begin position="346"/>
        <end position="419"/>
    </location>
</feature>
<dbReference type="EnsemblMetazoa" id="OVOC4232.1">
    <property type="protein sequence ID" value="OVOC4232.1"/>
    <property type="gene ID" value="WBGene00241041"/>
</dbReference>
<feature type="transmembrane region" description="Helical" evidence="10">
    <location>
        <begin position="98"/>
        <end position="121"/>
    </location>
</feature>
<evidence type="ECO:0000256" key="8">
    <source>
        <dbReference type="RuleBase" id="RU003857"/>
    </source>
</evidence>
<evidence type="ECO:0000256" key="7">
    <source>
        <dbReference type="ARBA" id="ARBA00023303"/>
    </source>
</evidence>
<feature type="region of interest" description="Disordered" evidence="9">
    <location>
        <begin position="686"/>
        <end position="738"/>
    </location>
</feature>
<keyword evidence="13" id="KW-1185">Reference proteome</keyword>
<feature type="compositionally biased region" description="Basic and acidic residues" evidence="9">
    <location>
        <begin position="281"/>
        <end position="296"/>
    </location>
</feature>
<evidence type="ECO:0000256" key="5">
    <source>
        <dbReference type="ARBA" id="ARBA00023065"/>
    </source>
</evidence>
<dbReference type="GO" id="GO:0005886">
    <property type="term" value="C:plasma membrane"/>
    <property type="evidence" value="ECO:0007669"/>
    <property type="project" value="TreeGrafter"/>
</dbReference>
<protein>
    <recommendedName>
        <fullName evidence="11">Potassium channel domain-containing protein</fullName>
    </recommendedName>
</protein>
<evidence type="ECO:0000313" key="12">
    <source>
        <dbReference type="EnsemblMetazoa" id="OVOC4232.1"/>
    </source>
</evidence>
<reference evidence="13" key="1">
    <citation type="submission" date="2013-10" db="EMBL/GenBank/DDBJ databases">
        <title>Genome sequencing of Onchocerca volvulus.</title>
        <authorList>
            <person name="Cotton J."/>
            <person name="Tsai J."/>
            <person name="Stanley E."/>
            <person name="Tracey A."/>
            <person name="Holroyd N."/>
            <person name="Lustigman S."/>
            <person name="Berriman M."/>
        </authorList>
    </citation>
    <scope>NUCLEOTIDE SEQUENCE</scope>
</reference>
<dbReference type="EMBL" id="CMVM020000129">
    <property type="status" value="NOT_ANNOTATED_CDS"/>
    <property type="molecule type" value="Genomic_DNA"/>
</dbReference>
<reference evidence="12" key="2">
    <citation type="submission" date="2022-06" db="UniProtKB">
        <authorList>
            <consortium name="EnsemblMetazoa"/>
        </authorList>
    </citation>
    <scope>IDENTIFICATION</scope>
</reference>
<dbReference type="InterPro" id="IPR003280">
    <property type="entry name" value="2pore_dom_K_chnl"/>
</dbReference>
<keyword evidence="4 10" id="KW-1133">Transmembrane helix</keyword>
<keyword evidence="3 8" id="KW-0812">Transmembrane</keyword>
<dbReference type="GO" id="GO:0015271">
    <property type="term" value="F:outward rectifier potassium channel activity"/>
    <property type="evidence" value="ECO:0007669"/>
    <property type="project" value="TreeGrafter"/>
</dbReference>
<dbReference type="Pfam" id="PF07885">
    <property type="entry name" value="Ion_trans_2"/>
    <property type="match status" value="2"/>
</dbReference>
<keyword evidence="6 10" id="KW-0472">Membrane</keyword>
<dbReference type="Gene3D" id="1.10.287.70">
    <property type="match status" value="1"/>
</dbReference>
<dbReference type="Proteomes" id="UP000024404">
    <property type="component" value="Unassembled WGS sequence"/>
</dbReference>
<dbReference type="GO" id="GO:0030322">
    <property type="term" value="P:stabilization of membrane potential"/>
    <property type="evidence" value="ECO:0007669"/>
    <property type="project" value="TreeGrafter"/>
</dbReference>
<feature type="compositionally biased region" description="Basic and acidic residues" evidence="9">
    <location>
        <begin position="689"/>
        <end position="699"/>
    </location>
</feature>
<evidence type="ECO:0000256" key="6">
    <source>
        <dbReference type="ARBA" id="ARBA00023136"/>
    </source>
</evidence>
<evidence type="ECO:0000256" key="1">
    <source>
        <dbReference type="ARBA" id="ARBA00004141"/>
    </source>
</evidence>
<dbReference type="GO" id="GO:0022841">
    <property type="term" value="F:potassium ion leak channel activity"/>
    <property type="evidence" value="ECO:0007669"/>
    <property type="project" value="TreeGrafter"/>
</dbReference>
<dbReference type="OMA" id="PIDGMHA"/>
<feature type="compositionally biased region" description="Polar residues" evidence="9">
    <location>
        <begin position="703"/>
        <end position="712"/>
    </location>
</feature>
<evidence type="ECO:0000256" key="2">
    <source>
        <dbReference type="ARBA" id="ARBA00022448"/>
    </source>
</evidence>
<feature type="domain" description="Potassium channel" evidence="11">
    <location>
        <begin position="181"/>
        <end position="240"/>
    </location>
</feature>
<keyword evidence="2 8" id="KW-0813">Transport</keyword>
<evidence type="ECO:0000313" key="13">
    <source>
        <dbReference type="Proteomes" id="UP000024404"/>
    </source>
</evidence>
<evidence type="ECO:0000256" key="3">
    <source>
        <dbReference type="ARBA" id="ARBA00022692"/>
    </source>
</evidence>
<feature type="transmembrane region" description="Helical" evidence="10">
    <location>
        <begin position="394"/>
        <end position="414"/>
    </location>
</feature>
<dbReference type="InterPro" id="IPR013099">
    <property type="entry name" value="K_chnl_dom"/>
</dbReference>
<feature type="compositionally biased region" description="Acidic residues" evidence="9">
    <location>
        <begin position="713"/>
        <end position="725"/>
    </location>
</feature>
<accession>A0A8R1XV20</accession>
<keyword evidence="5 8" id="KW-0406">Ion transport</keyword>
<feature type="transmembrane region" description="Helical" evidence="10">
    <location>
        <begin position="366"/>
        <end position="387"/>
    </location>
</feature>
<organism evidence="12 13">
    <name type="scientific">Onchocerca volvulus</name>
    <dbReference type="NCBI Taxonomy" id="6282"/>
    <lineage>
        <taxon>Eukaryota</taxon>
        <taxon>Metazoa</taxon>
        <taxon>Ecdysozoa</taxon>
        <taxon>Nematoda</taxon>
        <taxon>Chromadorea</taxon>
        <taxon>Rhabditida</taxon>
        <taxon>Spirurina</taxon>
        <taxon>Spiruromorpha</taxon>
        <taxon>Filarioidea</taxon>
        <taxon>Onchocercidae</taxon>
        <taxon>Onchocerca</taxon>
    </lineage>
</organism>
<keyword evidence="7 8" id="KW-0407">Ion channel</keyword>
<feature type="transmembrane region" description="Helical" evidence="10">
    <location>
        <begin position="339"/>
        <end position="360"/>
    </location>
</feature>
<dbReference type="SUPFAM" id="SSF81324">
    <property type="entry name" value="Voltage-gated potassium channels"/>
    <property type="match status" value="2"/>
</dbReference>
<evidence type="ECO:0000256" key="9">
    <source>
        <dbReference type="SAM" id="MobiDB-lite"/>
    </source>
</evidence>
<dbReference type="AlphaFoldDB" id="A0A8R1XV20"/>
<sequence>MPVLLTGKLSTSSFAHISSGGNGRTETALRSVSVSSSQSYNDCDSKRKDSSMPHMSIIRENSVTPVNAQANNANRKVTSVQSDTCLKRIKRSYKHLHLNHLLSLVFMMIYMFIGALLFLWLEEAADRVRKLHDYKYYIHKRELFLKQLDEIYNVQVSQRQRFLLEKAINYLHREIGVSFSNRSEWSLTTALYYSGTVLTTIGYGDVACRTTSGRLMTVIYAIIGIPIMLTTLRDLGNFLYKVMINAVQLMNFTSRKCRTFVSRKNQQSNANMARLESGHLNTEHENGNQEYGSKKTKFELDTESTDGKFYHSMEEEKEKMVNYDDAILHDRDRPPRIPVLMAIGTTFGWIFLCAGVFKIWERDWTYAESCYFMFISLSTIGLGDIAVRRRDLMTLCFVFVVFGLAMVSMCISVIQTALEDFFMNFFLKLFLEYQSKLNQGNDVTGASIGMMQMWDNNKKAKYLMSFLSKDRRTSVLGKVQKDAEACGIEVPPIFSTIDEESGIPMLLTKDVDEATIAVAVEEAVQKQVEAEQNAPIQAQIQPSLSKTVLYDTGVQTCLIFLDDKSEQTLMKTVLDKANVTDSLTNEMVEADVQCSNPVLAHHITQTEVIEMKDSECMPVIHEYMESNVQTEEARLVEEEIQTHLYDVLEALTQTETETCVQKPLPVMVENEMQTLISGIRKTRSKIPQMKKERLQDIARRRSTCSSVSNLSDLSEDENDTDEDVDANTLDWNPIDGMHASKQRPVRDLKQFFEANEKRNSIKRATWLRSSQSPSQMRERST</sequence>
<feature type="region of interest" description="Disordered" evidence="9">
    <location>
        <begin position="277"/>
        <end position="296"/>
    </location>
</feature>
<proteinExistence type="inferred from homology"/>
<evidence type="ECO:0000256" key="4">
    <source>
        <dbReference type="ARBA" id="ARBA00022989"/>
    </source>
</evidence>
<name>A0A8R1XV20_ONCVO</name>
<feature type="transmembrane region" description="Helical" evidence="10">
    <location>
        <begin position="215"/>
        <end position="232"/>
    </location>
</feature>
<dbReference type="PANTHER" id="PTHR11003">
    <property type="entry name" value="POTASSIUM CHANNEL, SUBFAMILY K"/>
    <property type="match status" value="1"/>
</dbReference>
<dbReference type="PRINTS" id="PR01333">
    <property type="entry name" value="2POREKCHANEL"/>
</dbReference>
<comment type="similarity">
    <text evidence="8">Belongs to the two pore domain potassium channel (TC 1.A.1.8) family.</text>
</comment>
<dbReference type="PANTHER" id="PTHR11003:SF312">
    <property type="entry name" value="POTASSIUM CHANNEL DOMAIN-CONTAINING PROTEIN"/>
    <property type="match status" value="1"/>
</dbReference>
<comment type="subcellular location">
    <subcellularLocation>
        <location evidence="1">Membrane</location>
        <topology evidence="1">Multi-pass membrane protein</topology>
    </subcellularLocation>
</comment>